<sequence>KKCPEGSGVVQRAAADPPGEPGGAKEGADPSSGVTEEIPAGQMEPLESCPGGAAREVPASLAQATLEDVHPGIGVPVAPARAAGTRSPAGRLEEEPLPPSSVGKEEIPKAHPEPEPSVSVSERESKEGEEEPSAPAVEPLESPSKAAGDPADRGVIPAAGEPAGATPGAVPPGSGEAPVDVVSPPGTQPATGLGDPEKHPLPDAGKAGHETSVAPAAEGKPVPKTRETGKRLDAAGAEREAGAEESVPRAGRAAEEKPGKPLVKAGAGLDKGRPAAKAGAALEDAPSAVGGSSTGSLIKPHQNKGTGAANPDGTGAAPPAPSTLFLPLKEPAVGKGLLRAVVCIPDIFKPRVSGKSNEPSLCKGGEQRPPPKPESRGQAGEEKKTPKSAAQPRAGSSEWRGNGTSGVDGQGGNGRNSSQQDKDSQVESRAGSKQCQEGESGMPSTKEDPGSNQGPVGGRKSGAGSSGKQKEEEELFPFNLDEFVTVDEVVEEVESPVAPRRNPPRGKRKDGSKASASEPASKRRRGKSSGAAKGEPSFVTLDEIGEEEDTPAPLVDPQGLVVVDEVLEEEELSEAVKDPRALLTLDEISEQEELCSHRDGPRFKEQDLKAEPLVTVDEIGEVEELPLNEPTELSAEEAKGNPGDFGSCQVPDDPSALVTVDEIQEDAEDNPLVTLDEVNEEEDDFLADFNHLKEELNFVTVDEVGEEEEEEEEEHTSPGKSLPKDEDDEDIVAVAGPEEEEIAASAGPEEEDIVAVAGPEEMGILGDTNPEEEISGISKAKGEEPEGQAGQSWSHLGWGQAGTLWVPPSTVPSTSPSQRACLSPAAQLGSGDAEPESRQKKATVPGGPKVQSTPKALDILVPKAGFFCQICSLFYADKPSMINHCRTPLHRQNME</sequence>
<keyword evidence="4" id="KW-0862">Zinc</keyword>
<reference evidence="8 9" key="1">
    <citation type="submission" date="2019-09" db="EMBL/GenBank/DDBJ databases">
        <title>Bird 10,000 Genomes (B10K) Project - Family phase.</title>
        <authorList>
            <person name="Zhang G."/>
        </authorList>
    </citation>
    <scope>NUCLEOTIDE SEQUENCE [LARGE SCALE GENOMIC DNA]</scope>
    <source>
        <strain evidence="8">B10K-DU-030-41</strain>
        <tissue evidence="8">Muscle</tissue>
    </source>
</reference>
<gene>
    <name evidence="8" type="primary">Znf638_2</name>
    <name evidence="8" type="ORF">SAPAEN_R15517</name>
</gene>
<protein>
    <submittedName>
        <fullName evidence="8">ZN638 protein</fullName>
    </submittedName>
</protein>
<feature type="region of interest" description="Disordered" evidence="6">
    <location>
        <begin position="620"/>
        <end position="654"/>
    </location>
</feature>
<feature type="domain" description="Matrin-type" evidence="7">
    <location>
        <begin position="866"/>
        <end position="895"/>
    </location>
</feature>
<keyword evidence="3" id="KW-0863">Zinc-finger</keyword>
<feature type="non-terminal residue" evidence="8">
    <location>
        <position position="1"/>
    </location>
</feature>
<evidence type="ECO:0000256" key="4">
    <source>
        <dbReference type="ARBA" id="ARBA00022833"/>
    </source>
</evidence>
<feature type="compositionally biased region" description="Low complexity" evidence="6">
    <location>
        <begin position="806"/>
        <end position="817"/>
    </location>
</feature>
<feature type="compositionally biased region" description="Gly residues" evidence="6">
    <location>
        <begin position="455"/>
        <end position="465"/>
    </location>
</feature>
<feature type="compositionally biased region" description="Basic and acidic residues" evidence="6">
    <location>
        <begin position="365"/>
        <end position="385"/>
    </location>
</feature>
<feature type="region of interest" description="Disordered" evidence="6">
    <location>
        <begin position="348"/>
        <end position="557"/>
    </location>
</feature>
<feature type="region of interest" description="Disordered" evidence="6">
    <location>
        <begin position="592"/>
        <end position="611"/>
    </location>
</feature>
<feature type="non-terminal residue" evidence="8">
    <location>
        <position position="895"/>
    </location>
</feature>
<evidence type="ECO:0000256" key="1">
    <source>
        <dbReference type="ARBA" id="ARBA00004123"/>
    </source>
</evidence>
<dbReference type="GO" id="GO:0003676">
    <property type="term" value="F:nucleic acid binding"/>
    <property type="evidence" value="ECO:0007669"/>
    <property type="project" value="InterPro"/>
</dbReference>
<dbReference type="PROSITE" id="PS00028">
    <property type="entry name" value="ZINC_FINGER_C2H2_1"/>
    <property type="match status" value="1"/>
</dbReference>
<name>A0A7K7T5R0_9TYRA</name>
<organism evidence="8 9">
    <name type="scientific">Sapayoa aenigma</name>
    <name type="common">broad-billed sapayoa</name>
    <dbReference type="NCBI Taxonomy" id="239371"/>
    <lineage>
        <taxon>Eukaryota</taxon>
        <taxon>Metazoa</taxon>
        <taxon>Chordata</taxon>
        <taxon>Craniata</taxon>
        <taxon>Vertebrata</taxon>
        <taxon>Euteleostomi</taxon>
        <taxon>Archelosauria</taxon>
        <taxon>Archosauria</taxon>
        <taxon>Dinosauria</taxon>
        <taxon>Saurischia</taxon>
        <taxon>Theropoda</taxon>
        <taxon>Coelurosauria</taxon>
        <taxon>Aves</taxon>
        <taxon>Neognathae</taxon>
        <taxon>Neoaves</taxon>
        <taxon>Telluraves</taxon>
        <taxon>Australaves</taxon>
        <taxon>Passeriformes</taxon>
        <taxon>Tyrannidae</taxon>
        <taxon>Sapayoa</taxon>
    </lineage>
</organism>
<feature type="compositionally biased region" description="Basic and acidic residues" evidence="6">
    <location>
        <begin position="103"/>
        <end position="114"/>
    </location>
</feature>
<feature type="compositionally biased region" description="Acidic residues" evidence="6">
    <location>
        <begin position="484"/>
        <end position="494"/>
    </location>
</feature>
<dbReference type="PROSITE" id="PS50171">
    <property type="entry name" value="ZF_MATRIN"/>
    <property type="match status" value="1"/>
</dbReference>
<feature type="compositionally biased region" description="Basic and acidic residues" evidence="6">
    <location>
        <begin position="195"/>
        <end position="209"/>
    </location>
</feature>
<feature type="compositionally biased region" description="Basic and acidic residues" evidence="6">
    <location>
        <begin position="594"/>
        <end position="610"/>
    </location>
</feature>
<comment type="caution">
    <text evidence="8">The sequence shown here is derived from an EMBL/GenBank/DDBJ whole genome shotgun (WGS) entry which is preliminary data.</text>
</comment>
<dbReference type="AlphaFoldDB" id="A0A7K7T5R0"/>
<dbReference type="EMBL" id="VZSY01000696">
    <property type="protein sequence ID" value="NXA12223.1"/>
    <property type="molecule type" value="Genomic_DNA"/>
</dbReference>
<feature type="compositionally biased region" description="Acidic residues" evidence="6">
    <location>
        <begin position="703"/>
        <end position="714"/>
    </location>
</feature>
<keyword evidence="5" id="KW-0539">Nucleus</keyword>
<feature type="region of interest" description="Disordered" evidence="6">
    <location>
        <begin position="701"/>
        <end position="733"/>
    </location>
</feature>
<feature type="compositionally biased region" description="Low complexity" evidence="6">
    <location>
        <begin position="157"/>
        <end position="175"/>
    </location>
</feature>
<comment type="subcellular location">
    <subcellularLocation>
        <location evidence="1">Nucleus</location>
    </subcellularLocation>
</comment>
<keyword evidence="2" id="KW-0479">Metal-binding</keyword>
<dbReference type="GO" id="GO:0008270">
    <property type="term" value="F:zinc ion binding"/>
    <property type="evidence" value="ECO:0007669"/>
    <property type="project" value="UniProtKB-KW"/>
</dbReference>
<evidence type="ECO:0000256" key="5">
    <source>
        <dbReference type="ARBA" id="ARBA00023242"/>
    </source>
</evidence>
<dbReference type="Proteomes" id="UP000589485">
    <property type="component" value="Unassembled WGS sequence"/>
</dbReference>
<keyword evidence="9" id="KW-1185">Reference proteome</keyword>
<feature type="compositionally biased region" description="Basic and acidic residues" evidence="6">
    <location>
        <begin position="224"/>
        <end position="242"/>
    </location>
</feature>
<evidence type="ECO:0000256" key="3">
    <source>
        <dbReference type="ARBA" id="ARBA00022771"/>
    </source>
</evidence>
<evidence type="ECO:0000313" key="9">
    <source>
        <dbReference type="Proteomes" id="UP000589485"/>
    </source>
</evidence>
<dbReference type="InterPro" id="IPR000690">
    <property type="entry name" value="Matrin/U1-C_Znf_C2H2"/>
</dbReference>
<dbReference type="OrthoDB" id="10072641at2759"/>
<evidence type="ECO:0000256" key="6">
    <source>
        <dbReference type="SAM" id="MobiDB-lite"/>
    </source>
</evidence>
<dbReference type="InterPro" id="IPR013087">
    <property type="entry name" value="Znf_C2H2_type"/>
</dbReference>
<evidence type="ECO:0000259" key="7">
    <source>
        <dbReference type="PROSITE" id="PS50171"/>
    </source>
</evidence>
<evidence type="ECO:0000256" key="2">
    <source>
        <dbReference type="ARBA" id="ARBA00022723"/>
    </source>
</evidence>
<evidence type="ECO:0000313" key="8">
    <source>
        <dbReference type="EMBL" id="NXA12223.1"/>
    </source>
</evidence>
<accession>A0A7K7T5R0</accession>
<dbReference type="GO" id="GO:0005634">
    <property type="term" value="C:nucleus"/>
    <property type="evidence" value="ECO:0007669"/>
    <property type="project" value="UniProtKB-SubCell"/>
</dbReference>
<feature type="compositionally biased region" description="Gly residues" evidence="6">
    <location>
        <begin position="403"/>
        <end position="414"/>
    </location>
</feature>
<proteinExistence type="predicted"/>
<feature type="region of interest" description="Disordered" evidence="6">
    <location>
        <begin position="1"/>
        <end position="326"/>
    </location>
</feature>
<feature type="region of interest" description="Disordered" evidence="6">
    <location>
        <begin position="762"/>
        <end position="852"/>
    </location>
</feature>